<keyword evidence="10 15" id="KW-1278">Translocase</keyword>
<dbReference type="InterPro" id="IPR001757">
    <property type="entry name" value="P_typ_ATPase"/>
</dbReference>
<proteinExistence type="inferred from homology"/>
<evidence type="ECO:0000259" key="17">
    <source>
        <dbReference type="SMART" id="SM00831"/>
    </source>
</evidence>
<feature type="transmembrane region" description="Helical" evidence="15">
    <location>
        <begin position="770"/>
        <end position="792"/>
    </location>
</feature>
<evidence type="ECO:0000256" key="2">
    <source>
        <dbReference type="ARBA" id="ARBA00008804"/>
    </source>
</evidence>
<feature type="transmembrane region" description="Helical" evidence="15">
    <location>
        <begin position="955"/>
        <end position="972"/>
    </location>
</feature>
<feature type="domain" description="Cation-transporting P-type ATPase N-terminal" evidence="17">
    <location>
        <begin position="61"/>
        <end position="133"/>
    </location>
</feature>
<dbReference type="InterPro" id="IPR023299">
    <property type="entry name" value="ATPase_P-typ_cyto_dom_N"/>
</dbReference>
<keyword evidence="3" id="KW-0597">Phosphoprotein</keyword>
<evidence type="ECO:0000256" key="6">
    <source>
        <dbReference type="ARBA" id="ARBA00022741"/>
    </source>
</evidence>
<dbReference type="SUPFAM" id="SSF56784">
    <property type="entry name" value="HAD-like"/>
    <property type="match status" value="1"/>
</dbReference>
<evidence type="ECO:0000256" key="8">
    <source>
        <dbReference type="ARBA" id="ARBA00022840"/>
    </source>
</evidence>
<gene>
    <name evidence="18" type="primary">AHA7_5</name>
    <name evidence="18" type="ORF">CK203_074583</name>
</gene>
<dbReference type="SUPFAM" id="SSF81653">
    <property type="entry name" value="Calcium ATPase, transduction domain A"/>
    <property type="match status" value="1"/>
</dbReference>
<feature type="transmembrane region" description="Helical" evidence="15">
    <location>
        <begin position="350"/>
        <end position="368"/>
    </location>
</feature>
<dbReference type="GO" id="GO:0005886">
    <property type="term" value="C:plasma membrane"/>
    <property type="evidence" value="ECO:0007669"/>
    <property type="project" value="UniProtKB-SubCell"/>
</dbReference>
<dbReference type="GO" id="GO:0120029">
    <property type="term" value="P:proton export across plasma membrane"/>
    <property type="evidence" value="ECO:0007669"/>
    <property type="project" value="UniProtKB-UniRule"/>
</dbReference>
<evidence type="ECO:0000256" key="5">
    <source>
        <dbReference type="ARBA" id="ARBA00022723"/>
    </source>
</evidence>
<evidence type="ECO:0000313" key="18">
    <source>
        <dbReference type="EMBL" id="RVW50598.1"/>
    </source>
</evidence>
<keyword evidence="4 15" id="KW-0812">Transmembrane</keyword>
<dbReference type="AlphaFoldDB" id="A0A438ESM2"/>
<dbReference type="InterPro" id="IPR018303">
    <property type="entry name" value="ATPase_P-typ_P_site"/>
</dbReference>
<evidence type="ECO:0000256" key="14">
    <source>
        <dbReference type="ARBA" id="ARBA00048122"/>
    </source>
</evidence>
<dbReference type="PROSITE" id="PS00154">
    <property type="entry name" value="ATPASE_E1_E2"/>
    <property type="match status" value="1"/>
</dbReference>
<dbReference type="EC" id="7.1.2.1" evidence="15"/>
<feature type="region of interest" description="Disordered" evidence="16">
    <location>
        <begin position="1001"/>
        <end position="1023"/>
    </location>
</feature>
<dbReference type="InterPro" id="IPR004014">
    <property type="entry name" value="ATPase_P-typ_cation-transptr_N"/>
</dbReference>
<dbReference type="InterPro" id="IPR036412">
    <property type="entry name" value="HAD-like_sf"/>
</dbReference>
<evidence type="ECO:0000256" key="16">
    <source>
        <dbReference type="SAM" id="MobiDB-lite"/>
    </source>
</evidence>
<dbReference type="PRINTS" id="PR00120">
    <property type="entry name" value="HATPASE"/>
</dbReference>
<evidence type="ECO:0000256" key="1">
    <source>
        <dbReference type="ARBA" id="ARBA00004141"/>
    </source>
</evidence>
<name>A0A438ESM2_VITVI</name>
<organism evidence="18 19">
    <name type="scientific">Vitis vinifera</name>
    <name type="common">Grape</name>
    <dbReference type="NCBI Taxonomy" id="29760"/>
    <lineage>
        <taxon>Eukaryota</taxon>
        <taxon>Viridiplantae</taxon>
        <taxon>Streptophyta</taxon>
        <taxon>Embryophyta</taxon>
        <taxon>Tracheophyta</taxon>
        <taxon>Spermatophyta</taxon>
        <taxon>Magnoliopsida</taxon>
        <taxon>eudicotyledons</taxon>
        <taxon>Gunneridae</taxon>
        <taxon>Pentapetalae</taxon>
        <taxon>rosids</taxon>
        <taxon>Vitales</taxon>
        <taxon>Vitaceae</taxon>
        <taxon>Viteae</taxon>
        <taxon>Vitis</taxon>
    </lineage>
</organism>
<dbReference type="InterPro" id="IPR023214">
    <property type="entry name" value="HAD_sf"/>
</dbReference>
<evidence type="ECO:0000256" key="7">
    <source>
        <dbReference type="ARBA" id="ARBA00022781"/>
    </source>
</evidence>
<comment type="catalytic activity">
    <reaction evidence="14 15">
        <text>ATP + H2O + H(+)(in) = ADP + phosphate + 2 H(+)(out)</text>
        <dbReference type="Rhea" id="RHEA:20852"/>
        <dbReference type="ChEBI" id="CHEBI:15377"/>
        <dbReference type="ChEBI" id="CHEBI:15378"/>
        <dbReference type="ChEBI" id="CHEBI:30616"/>
        <dbReference type="ChEBI" id="CHEBI:43474"/>
        <dbReference type="ChEBI" id="CHEBI:456216"/>
        <dbReference type="EC" id="7.1.2.1"/>
    </reaction>
</comment>
<feature type="transmembrane region" description="Helical" evidence="15">
    <location>
        <begin position="106"/>
        <end position="129"/>
    </location>
</feature>
<keyword evidence="7 15" id="KW-0375">Hydrogen ion transport</keyword>
<dbReference type="InterPro" id="IPR059000">
    <property type="entry name" value="ATPase_P-type_domA"/>
</dbReference>
<accession>A0A438ESM2</accession>
<dbReference type="Gene3D" id="1.20.1110.10">
    <property type="entry name" value="Calcium-transporting ATPase, transmembrane domain"/>
    <property type="match status" value="2"/>
</dbReference>
<dbReference type="Pfam" id="PF00122">
    <property type="entry name" value="E1-E2_ATPase"/>
    <property type="match status" value="1"/>
</dbReference>
<feature type="transmembrane region" description="Helical" evidence="15">
    <location>
        <begin position="798"/>
        <end position="815"/>
    </location>
</feature>
<evidence type="ECO:0000256" key="12">
    <source>
        <dbReference type="ARBA" id="ARBA00023065"/>
    </source>
</evidence>
<keyword evidence="13 15" id="KW-0472">Membrane</keyword>
<dbReference type="InterPro" id="IPR023298">
    <property type="entry name" value="ATPase_P-typ_TM_dom_sf"/>
</dbReference>
<evidence type="ECO:0000256" key="15">
    <source>
        <dbReference type="RuleBase" id="RU362083"/>
    </source>
</evidence>
<dbReference type="GO" id="GO:0046872">
    <property type="term" value="F:metal ion binding"/>
    <property type="evidence" value="ECO:0007669"/>
    <property type="project" value="UniProtKB-KW"/>
</dbReference>
<dbReference type="Gene3D" id="3.40.1110.10">
    <property type="entry name" value="Calcium-transporting ATPase, cytoplasmic domain N"/>
    <property type="match status" value="1"/>
</dbReference>
<keyword evidence="15" id="KW-0813">Transport</keyword>
<dbReference type="SMART" id="SM00831">
    <property type="entry name" value="Cation_ATPase_N"/>
    <property type="match status" value="1"/>
</dbReference>
<feature type="transmembrane region" description="Helical" evidence="15">
    <location>
        <begin position="887"/>
        <end position="910"/>
    </location>
</feature>
<dbReference type="EMBL" id="QGNW01001195">
    <property type="protein sequence ID" value="RVW50598.1"/>
    <property type="molecule type" value="Genomic_DNA"/>
</dbReference>
<keyword evidence="5" id="KW-0479">Metal-binding</keyword>
<feature type="transmembrane region" description="Helical" evidence="15">
    <location>
        <begin position="141"/>
        <end position="160"/>
    </location>
</feature>
<dbReference type="FunFam" id="3.40.50.1000:FF:000211">
    <property type="entry name" value="Plasma membrane ATPase"/>
    <property type="match status" value="1"/>
</dbReference>
<keyword evidence="12 15" id="KW-0406">Ion transport</keyword>
<dbReference type="InterPro" id="IPR006534">
    <property type="entry name" value="P-type_ATPase_IIIA"/>
</dbReference>
<dbReference type="NCBIfam" id="TIGR01494">
    <property type="entry name" value="ATPase_P-type"/>
    <property type="match status" value="1"/>
</dbReference>
<dbReference type="PRINTS" id="PR00119">
    <property type="entry name" value="CATATPASE"/>
</dbReference>
<evidence type="ECO:0000256" key="13">
    <source>
        <dbReference type="ARBA" id="ARBA00023136"/>
    </source>
</evidence>
<protein>
    <recommendedName>
        <fullName evidence="15">Plasma membrane ATPase</fullName>
        <ecNumber evidence="15">7.1.2.1</ecNumber>
    </recommendedName>
</protein>
<evidence type="ECO:0000256" key="3">
    <source>
        <dbReference type="ARBA" id="ARBA00022553"/>
    </source>
</evidence>
<dbReference type="Pfam" id="PF00690">
    <property type="entry name" value="Cation_ATPase_N"/>
    <property type="match status" value="1"/>
</dbReference>
<keyword evidence="8 15" id="KW-0067">ATP-binding</keyword>
<dbReference type="FunFam" id="3.40.1110.10:FF:000005">
    <property type="entry name" value="Plasma membrane ATPase"/>
    <property type="match status" value="1"/>
</dbReference>
<dbReference type="GO" id="GO:0016887">
    <property type="term" value="F:ATP hydrolysis activity"/>
    <property type="evidence" value="ECO:0007669"/>
    <property type="project" value="InterPro"/>
</dbReference>
<feature type="transmembrane region" description="Helical" evidence="15">
    <location>
        <begin position="835"/>
        <end position="857"/>
    </location>
</feature>
<keyword evidence="11 15" id="KW-1133">Transmembrane helix</keyword>
<dbReference type="InterPro" id="IPR008250">
    <property type="entry name" value="ATPase_P-typ_transduc_dom_A_sf"/>
</dbReference>
<dbReference type="GO" id="GO:0008553">
    <property type="term" value="F:P-type proton-exporting transporter activity"/>
    <property type="evidence" value="ECO:0007669"/>
    <property type="project" value="UniProtKB-UniRule"/>
</dbReference>
<keyword evidence="9 15" id="KW-0460">Magnesium</keyword>
<evidence type="ECO:0000256" key="11">
    <source>
        <dbReference type="ARBA" id="ARBA00022989"/>
    </source>
</evidence>
<dbReference type="Gene3D" id="3.40.50.1000">
    <property type="entry name" value="HAD superfamily/HAD-like"/>
    <property type="match status" value="1"/>
</dbReference>
<dbReference type="Proteomes" id="UP000288805">
    <property type="component" value="Unassembled WGS sequence"/>
</dbReference>
<dbReference type="GO" id="GO:0005524">
    <property type="term" value="F:ATP binding"/>
    <property type="evidence" value="ECO:0007669"/>
    <property type="project" value="UniProtKB-UniRule"/>
</dbReference>
<sequence>MTTSFDVADYPTFHGSVRRATMDKTAITLEAISKEIVDLNRLWVWFFCFSSQYHLKSSQEIVENIPLEEVFEKLKCTREGLGLDEVEKRLKVFGHNKLEEKKENKIIKFLGFMWNPLSWVMEAAAIMAISLALKENKDVDYITFLGILALHIINSAISFVEENKTGNAVARLMAWLAPKATTSFCISCLQNVICFFRFYELANGVRNMLLCWFLETLSVSKPGDIIPADARLLEGDPLKIDQSALTGESLPVIKHPGEVAYSGSTCKQGEIEAVVIATGMRTVFGKAAHLVVMDFWYQSETYSTRRMEFITTHEALCVTHEKEFVTPLCIWGFITLLDGFRFLLQLETSAFAQTAIGVLIEIIVIWWVQHRDYRSVIYNLLVLLIGGTPIFMPTVLSTTMAFSFECLYRKGAVTKTMTAIEQMAGMDVLCSDKTGTLTLNQLTVDKNMIGDSNICQKFIDILKNGSKELQNQCDYLGVDKEMVLLMAATASRLENQDAIDAAIVSMLDDPKEARTGISEVHFLPFNPTNKRTALTYIDSAGKMHRVSKGAPEQILNLAHNKSDIERRVHSIINKFAEHGLRSLAVACQEVPAGTKDSPGGPWEFLGLLPLSDLPRVDSALTIRGAVDLGVSVKMITGDQMAIAKETGRQLGMGTNMYPSSSLLGHNKDQSVATLPVDELIEKADGFAGVFPEHKYEIVMQLQSRKHIVGLTGYGVNDAPALQKADIGFAVADSTDAARGASDIILIHPGLTAIISAVSTSRSIIQMMKTYLIYAVSITIHIVLGFLLLTAFWKFNFPPFMVLIIAIFNDVAIIAISKDRVKPSPVPESWKLSEIFVTGVVLGTYLALMTVVFFWVAYETSFFAKIFHVTNFNKHQYNLSDEKTYVHLYAQLVSAVFLQVSIISQALIFVTRSRGWSLRERPSFVLVSAFVLTQWSATMIFATTSRENAGNRKIDWGWIGVIWLYNIVVYILLDPIKFGVRHAVSGRVWGLMLDQRDSAKEAREAAGAADQRTPDGLQSTLGGD</sequence>
<feature type="transmembrane region" description="Helical" evidence="15">
    <location>
        <begin position="922"/>
        <end position="943"/>
    </location>
</feature>
<dbReference type="NCBIfam" id="TIGR01647">
    <property type="entry name" value="ATPase-IIIA_H"/>
    <property type="match status" value="1"/>
</dbReference>
<dbReference type="Gene3D" id="2.70.150.10">
    <property type="entry name" value="Calcium-transporting ATPase, cytoplasmic transduction domain A"/>
    <property type="match status" value="1"/>
</dbReference>
<evidence type="ECO:0000256" key="9">
    <source>
        <dbReference type="ARBA" id="ARBA00022842"/>
    </source>
</evidence>
<comment type="similarity">
    <text evidence="2 15">Belongs to the cation transport ATPase (P-type) (TC 3.A.3) family. Type IIIA subfamily.</text>
</comment>
<dbReference type="SUPFAM" id="SSF81665">
    <property type="entry name" value="Calcium ATPase, transmembrane domain M"/>
    <property type="match status" value="1"/>
</dbReference>
<comment type="subcellular location">
    <subcellularLocation>
        <location evidence="15">Cell membrane</location>
        <topology evidence="15">Multi-pass membrane protein</topology>
    </subcellularLocation>
    <subcellularLocation>
        <location evidence="1">Membrane</location>
        <topology evidence="1">Multi-pass membrane protein</topology>
    </subcellularLocation>
</comment>
<evidence type="ECO:0000256" key="10">
    <source>
        <dbReference type="ARBA" id="ARBA00022967"/>
    </source>
</evidence>
<evidence type="ECO:0000256" key="4">
    <source>
        <dbReference type="ARBA" id="ARBA00022692"/>
    </source>
</evidence>
<feature type="transmembrane region" description="Helical" evidence="15">
    <location>
        <begin position="172"/>
        <end position="199"/>
    </location>
</feature>
<dbReference type="PANTHER" id="PTHR42861">
    <property type="entry name" value="CALCIUM-TRANSPORTING ATPASE"/>
    <property type="match status" value="1"/>
</dbReference>
<comment type="caution">
    <text evidence="18">The sequence shown here is derived from an EMBL/GenBank/DDBJ whole genome shotgun (WGS) entry which is preliminary data.</text>
</comment>
<feature type="transmembrane region" description="Helical" evidence="15">
    <location>
        <begin position="380"/>
        <end position="402"/>
    </location>
</feature>
<evidence type="ECO:0000313" key="19">
    <source>
        <dbReference type="Proteomes" id="UP000288805"/>
    </source>
</evidence>
<keyword evidence="6 15" id="KW-0547">Nucleotide-binding</keyword>
<reference evidence="18 19" key="1">
    <citation type="journal article" date="2018" name="PLoS Genet.">
        <title>Population sequencing reveals clonal diversity and ancestral inbreeding in the grapevine cultivar Chardonnay.</title>
        <authorList>
            <person name="Roach M.J."/>
            <person name="Johnson D.L."/>
            <person name="Bohlmann J."/>
            <person name="van Vuuren H.J."/>
            <person name="Jones S.J."/>
            <person name="Pretorius I.S."/>
            <person name="Schmidt S.A."/>
            <person name="Borneman A.R."/>
        </authorList>
    </citation>
    <scope>NUCLEOTIDE SEQUENCE [LARGE SCALE GENOMIC DNA]</scope>
    <source>
        <strain evidence="19">cv. Chardonnay</strain>
        <tissue evidence="18">Leaf</tissue>
    </source>
</reference>